<evidence type="ECO:0000256" key="13">
    <source>
        <dbReference type="SAM" id="MobiDB-lite"/>
    </source>
</evidence>
<dbReference type="GO" id="GO:0005524">
    <property type="term" value="F:ATP binding"/>
    <property type="evidence" value="ECO:0007669"/>
    <property type="project" value="UniProtKB-UniRule"/>
</dbReference>
<evidence type="ECO:0000256" key="9">
    <source>
        <dbReference type="ARBA" id="ARBA00022786"/>
    </source>
</evidence>
<evidence type="ECO:0000256" key="4">
    <source>
        <dbReference type="ARBA" id="ARBA00012483"/>
    </source>
</evidence>
<evidence type="ECO:0000313" key="17">
    <source>
        <dbReference type="Proteomes" id="UP000243975"/>
    </source>
</evidence>
<keyword evidence="8 16" id="KW-0418">Kinase</keyword>
<gene>
    <name evidence="16" type="ORF">Ccrd_011541</name>
</gene>
<comment type="function">
    <text evidence="2">Functions as an E3 ubiquitin ligase.</text>
</comment>
<keyword evidence="7 11" id="KW-0547">Nucleotide-binding</keyword>
<dbReference type="Proteomes" id="UP000243975">
    <property type="component" value="Unassembled WGS sequence"/>
</dbReference>
<dbReference type="Pfam" id="PF07714">
    <property type="entry name" value="PK_Tyr_Ser-Thr"/>
    <property type="match status" value="1"/>
</dbReference>
<dbReference type="SMART" id="SM00220">
    <property type="entry name" value="S_TKc"/>
    <property type="match status" value="1"/>
</dbReference>
<keyword evidence="6" id="KW-0808">Transferase</keyword>
<dbReference type="GO" id="GO:0061630">
    <property type="term" value="F:ubiquitin protein ligase activity"/>
    <property type="evidence" value="ECO:0007669"/>
    <property type="project" value="UniProtKB-EC"/>
</dbReference>
<dbReference type="SMART" id="SM00504">
    <property type="entry name" value="Ubox"/>
    <property type="match status" value="1"/>
</dbReference>
<feature type="domain" description="Protein kinase" evidence="14">
    <location>
        <begin position="356"/>
        <end position="603"/>
    </location>
</feature>
<dbReference type="STRING" id="59895.A0A103YJ37"/>
<dbReference type="PROSITE" id="PS00107">
    <property type="entry name" value="PROTEIN_KINASE_ATP"/>
    <property type="match status" value="1"/>
</dbReference>
<evidence type="ECO:0000313" key="16">
    <source>
        <dbReference type="EMBL" id="KVI10076.1"/>
    </source>
</evidence>
<feature type="domain" description="U-box" evidence="15">
    <location>
        <begin position="623"/>
        <end position="695"/>
    </location>
</feature>
<evidence type="ECO:0000256" key="11">
    <source>
        <dbReference type="PROSITE-ProRule" id="PRU10141"/>
    </source>
</evidence>
<feature type="coiled-coil region" evidence="12">
    <location>
        <begin position="257"/>
        <end position="333"/>
    </location>
</feature>
<evidence type="ECO:0000259" key="14">
    <source>
        <dbReference type="PROSITE" id="PS50011"/>
    </source>
</evidence>
<dbReference type="PROSITE" id="PS51698">
    <property type="entry name" value="U_BOX"/>
    <property type="match status" value="1"/>
</dbReference>
<sequence>MDDDRMIKGVEELATPSYLVVALAVNGSKKTKYVVKWALDKFVPEGMLLFKLFFVRPKITRIPTPMGAVPLSQVREDVVMAHKKDVEWQAYEKLLPFKNMGRNLSARISESIPSFCTVYAISKGKLSSLRASDSETIGSTNDDSNSSDSSSVTNSSIARTEWTDQGSATSYSQLFSPSLPMQRFEALSSINRTLLHKRTGSLESPQNKFTSTDGCDGDETTANDINFELEKLRVELRHIRGMYAIAQSETFDASRKLNDLQKQQLEESMKLKELKVKEEEAEELARKEKEKAEAAKRQAECVKDCLRREAAIRKEAEEKALQESREKQKLQDAIMGTSIKYQKFTWEEIVDACSSFSEDLKIGAGGNGIVYKSSFHHTVAAVKLDVLSRIRHPHLLILIGACVDHGCLVYEYMENGSLDERLFRKDDTPPLMWFDRFRIAWEVASALVFLHNAKPRSIIHRDLKPANILLDKNLVSKIGDVGLSTMLQSDPSSTSTIYKDTSPAGTLCYIDPEYQRTGLVSPKSDVYALGMVILQLLTAKPAIALTHVVETAIEDDELAKVVDPEAGEWPVDETKELAALGLSCAELRRKDRPDLKDTVLPVLKRLKEVADEAQRMASRAGTTPPNHFVCPILKDVMVDPCVAADGYTYDRRAIEKWLKESDSSPMTNLPLASTSLTTNYTLVSAIMEWRSRKLW</sequence>
<dbReference type="InterPro" id="IPR011009">
    <property type="entry name" value="Kinase-like_dom_sf"/>
</dbReference>
<dbReference type="InterPro" id="IPR000719">
    <property type="entry name" value="Prot_kinase_dom"/>
</dbReference>
<dbReference type="PANTHER" id="PTHR45647">
    <property type="entry name" value="OS02G0152300 PROTEIN"/>
    <property type="match status" value="1"/>
</dbReference>
<proteinExistence type="predicted"/>
<evidence type="ECO:0000259" key="15">
    <source>
        <dbReference type="PROSITE" id="PS51698"/>
    </source>
</evidence>
<dbReference type="Gene3D" id="1.10.510.10">
    <property type="entry name" value="Transferase(Phosphotransferase) domain 1"/>
    <property type="match status" value="1"/>
</dbReference>
<dbReference type="InterPro" id="IPR013083">
    <property type="entry name" value="Znf_RING/FYVE/PHD"/>
</dbReference>
<evidence type="ECO:0000256" key="6">
    <source>
        <dbReference type="ARBA" id="ARBA00022679"/>
    </source>
</evidence>
<dbReference type="InterPro" id="IPR008271">
    <property type="entry name" value="Ser/Thr_kinase_AS"/>
</dbReference>
<feature type="compositionally biased region" description="Low complexity" evidence="13">
    <location>
        <begin position="139"/>
        <end position="156"/>
    </location>
</feature>
<dbReference type="EMBL" id="LEKV01001029">
    <property type="protein sequence ID" value="KVI10076.1"/>
    <property type="molecule type" value="Genomic_DNA"/>
</dbReference>
<evidence type="ECO:0000256" key="3">
    <source>
        <dbReference type="ARBA" id="ARBA00004906"/>
    </source>
</evidence>
<dbReference type="PROSITE" id="PS50011">
    <property type="entry name" value="PROTEIN_KINASE_DOM"/>
    <property type="match status" value="1"/>
</dbReference>
<dbReference type="EC" id="2.3.2.27" evidence="4"/>
<dbReference type="GO" id="GO:0016567">
    <property type="term" value="P:protein ubiquitination"/>
    <property type="evidence" value="ECO:0007669"/>
    <property type="project" value="UniProtKB-UniPathway"/>
</dbReference>
<dbReference type="InterPro" id="IPR001245">
    <property type="entry name" value="Ser-Thr/Tyr_kinase_cat_dom"/>
</dbReference>
<feature type="region of interest" description="Disordered" evidence="13">
    <location>
        <begin position="132"/>
        <end position="159"/>
    </location>
</feature>
<keyword evidence="9" id="KW-0833">Ubl conjugation pathway</keyword>
<accession>A0A103YJ37</accession>
<organism evidence="16 17">
    <name type="scientific">Cynara cardunculus var. scolymus</name>
    <name type="common">Globe artichoke</name>
    <name type="synonym">Cynara scolymus</name>
    <dbReference type="NCBI Taxonomy" id="59895"/>
    <lineage>
        <taxon>Eukaryota</taxon>
        <taxon>Viridiplantae</taxon>
        <taxon>Streptophyta</taxon>
        <taxon>Embryophyta</taxon>
        <taxon>Tracheophyta</taxon>
        <taxon>Spermatophyta</taxon>
        <taxon>Magnoliopsida</taxon>
        <taxon>eudicotyledons</taxon>
        <taxon>Gunneridae</taxon>
        <taxon>Pentapetalae</taxon>
        <taxon>asterids</taxon>
        <taxon>campanulids</taxon>
        <taxon>Asterales</taxon>
        <taxon>Asteraceae</taxon>
        <taxon>Carduoideae</taxon>
        <taxon>Cardueae</taxon>
        <taxon>Carduinae</taxon>
        <taxon>Cynara</taxon>
    </lineage>
</organism>
<dbReference type="PROSITE" id="PS00108">
    <property type="entry name" value="PROTEIN_KINASE_ST"/>
    <property type="match status" value="1"/>
</dbReference>
<dbReference type="PANTHER" id="PTHR45647:SF15">
    <property type="entry name" value="U-BOX DOMAIN-CONTAINING PROTEIN 35"/>
    <property type="match status" value="1"/>
</dbReference>
<dbReference type="AlphaFoldDB" id="A0A103YJ37"/>
<dbReference type="SUPFAM" id="SSF56112">
    <property type="entry name" value="Protein kinase-like (PK-like)"/>
    <property type="match status" value="1"/>
</dbReference>
<comment type="pathway">
    <text evidence="3">Protein modification; protein ubiquitination.</text>
</comment>
<keyword evidence="10 11" id="KW-0067">ATP-binding</keyword>
<dbReference type="OMA" id="DWNTNET"/>
<dbReference type="Pfam" id="PF04564">
    <property type="entry name" value="U-box"/>
    <property type="match status" value="1"/>
</dbReference>
<evidence type="ECO:0000256" key="8">
    <source>
        <dbReference type="ARBA" id="ARBA00022777"/>
    </source>
</evidence>
<dbReference type="UniPathway" id="UPA00143"/>
<dbReference type="SUPFAM" id="SSF57850">
    <property type="entry name" value="RING/U-box"/>
    <property type="match status" value="1"/>
</dbReference>
<keyword evidence="5" id="KW-0723">Serine/threonine-protein kinase</keyword>
<evidence type="ECO:0000256" key="5">
    <source>
        <dbReference type="ARBA" id="ARBA00022527"/>
    </source>
</evidence>
<keyword evidence="17" id="KW-1185">Reference proteome</keyword>
<reference evidence="16 17" key="1">
    <citation type="journal article" date="2016" name="Sci. Rep.">
        <title>The genome sequence of the outbreeding globe artichoke constructed de novo incorporating a phase-aware low-pass sequencing strategy of F1 progeny.</title>
        <authorList>
            <person name="Scaglione D."/>
            <person name="Reyes-Chin-Wo S."/>
            <person name="Acquadro A."/>
            <person name="Froenicke L."/>
            <person name="Portis E."/>
            <person name="Beitel C."/>
            <person name="Tirone M."/>
            <person name="Mauro R."/>
            <person name="Lo Monaco A."/>
            <person name="Mauromicale G."/>
            <person name="Faccioli P."/>
            <person name="Cattivelli L."/>
            <person name="Rieseberg L."/>
            <person name="Michelmore R."/>
            <person name="Lanteri S."/>
        </authorList>
    </citation>
    <scope>NUCLEOTIDE SEQUENCE [LARGE SCALE GENOMIC DNA]</scope>
    <source>
        <strain evidence="16">2C</strain>
    </source>
</reference>
<feature type="binding site" evidence="11">
    <location>
        <position position="383"/>
    </location>
    <ligand>
        <name>ATP</name>
        <dbReference type="ChEBI" id="CHEBI:30616"/>
    </ligand>
</feature>
<protein>
    <recommendedName>
        <fullName evidence="4">RING-type E3 ubiquitin transferase</fullName>
        <ecNumber evidence="4">2.3.2.27</ecNumber>
    </recommendedName>
</protein>
<evidence type="ECO:0000256" key="1">
    <source>
        <dbReference type="ARBA" id="ARBA00000900"/>
    </source>
</evidence>
<dbReference type="InterPro" id="IPR003613">
    <property type="entry name" value="Ubox_domain"/>
</dbReference>
<keyword evidence="12" id="KW-0175">Coiled coil</keyword>
<evidence type="ECO:0000256" key="2">
    <source>
        <dbReference type="ARBA" id="ARBA00003861"/>
    </source>
</evidence>
<dbReference type="Gene3D" id="3.30.200.20">
    <property type="entry name" value="Phosphorylase Kinase, domain 1"/>
    <property type="match status" value="2"/>
</dbReference>
<comment type="catalytic activity">
    <reaction evidence="1">
        <text>S-ubiquitinyl-[E2 ubiquitin-conjugating enzyme]-L-cysteine + [acceptor protein]-L-lysine = [E2 ubiquitin-conjugating enzyme]-L-cysteine + N(6)-ubiquitinyl-[acceptor protein]-L-lysine.</text>
        <dbReference type="EC" id="2.3.2.27"/>
    </reaction>
</comment>
<dbReference type="InterPro" id="IPR017441">
    <property type="entry name" value="Protein_kinase_ATP_BS"/>
</dbReference>
<evidence type="ECO:0000256" key="10">
    <source>
        <dbReference type="ARBA" id="ARBA00022840"/>
    </source>
</evidence>
<dbReference type="Gene3D" id="3.30.40.10">
    <property type="entry name" value="Zinc/RING finger domain, C3HC4 (zinc finger)"/>
    <property type="match status" value="1"/>
</dbReference>
<dbReference type="GO" id="GO:0004672">
    <property type="term" value="F:protein kinase activity"/>
    <property type="evidence" value="ECO:0007669"/>
    <property type="project" value="InterPro"/>
</dbReference>
<evidence type="ECO:0000256" key="7">
    <source>
        <dbReference type="ARBA" id="ARBA00022741"/>
    </source>
</evidence>
<dbReference type="Gramene" id="KVI10076">
    <property type="protein sequence ID" value="KVI10076"/>
    <property type="gene ID" value="Ccrd_011541"/>
</dbReference>
<dbReference type="CDD" id="cd16655">
    <property type="entry name" value="RING-Ubox_WDSUB1-like"/>
    <property type="match status" value="1"/>
</dbReference>
<evidence type="ECO:0000256" key="12">
    <source>
        <dbReference type="SAM" id="Coils"/>
    </source>
</evidence>
<comment type="caution">
    <text evidence="16">The sequence shown here is derived from an EMBL/GenBank/DDBJ whole genome shotgun (WGS) entry which is preliminary data.</text>
</comment>
<name>A0A103YJ37_CYNCS</name>
<dbReference type="InterPro" id="IPR051348">
    <property type="entry name" value="U-box_ubiquitin_ligases"/>
</dbReference>